<organism evidence="1">
    <name type="scientific">Anguilla anguilla</name>
    <name type="common">European freshwater eel</name>
    <name type="synonym">Muraena anguilla</name>
    <dbReference type="NCBI Taxonomy" id="7936"/>
    <lineage>
        <taxon>Eukaryota</taxon>
        <taxon>Metazoa</taxon>
        <taxon>Chordata</taxon>
        <taxon>Craniata</taxon>
        <taxon>Vertebrata</taxon>
        <taxon>Euteleostomi</taxon>
        <taxon>Actinopterygii</taxon>
        <taxon>Neopterygii</taxon>
        <taxon>Teleostei</taxon>
        <taxon>Anguilliformes</taxon>
        <taxon>Anguillidae</taxon>
        <taxon>Anguilla</taxon>
    </lineage>
</organism>
<accession>A0A0E9U0C1</accession>
<proteinExistence type="predicted"/>
<dbReference type="AlphaFoldDB" id="A0A0E9U0C1"/>
<sequence length="27" mass="3168">MRDHTKYVNKVHLLILDPVMLNCMIAV</sequence>
<protein>
    <submittedName>
        <fullName evidence="1">Uncharacterized protein</fullName>
    </submittedName>
</protein>
<dbReference type="EMBL" id="GBXM01049243">
    <property type="protein sequence ID" value="JAH59334.1"/>
    <property type="molecule type" value="Transcribed_RNA"/>
</dbReference>
<reference evidence="1" key="1">
    <citation type="submission" date="2014-11" db="EMBL/GenBank/DDBJ databases">
        <authorList>
            <person name="Amaro Gonzalez C."/>
        </authorList>
    </citation>
    <scope>NUCLEOTIDE SEQUENCE</scope>
</reference>
<reference evidence="1" key="2">
    <citation type="journal article" date="2015" name="Fish Shellfish Immunol.">
        <title>Early steps in the European eel (Anguilla anguilla)-Vibrio vulnificus interaction in the gills: Role of the RtxA13 toxin.</title>
        <authorList>
            <person name="Callol A."/>
            <person name="Pajuelo D."/>
            <person name="Ebbesson L."/>
            <person name="Teles M."/>
            <person name="MacKenzie S."/>
            <person name="Amaro C."/>
        </authorList>
    </citation>
    <scope>NUCLEOTIDE SEQUENCE</scope>
</reference>
<evidence type="ECO:0000313" key="1">
    <source>
        <dbReference type="EMBL" id="JAH59334.1"/>
    </source>
</evidence>
<name>A0A0E9U0C1_ANGAN</name>